<feature type="region of interest" description="Disordered" evidence="1">
    <location>
        <begin position="391"/>
        <end position="418"/>
    </location>
</feature>
<evidence type="ECO:0000313" key="3">
    <source>
        <dbReference type="Proteomes" id="UP001501729"/>
    </source>
</evidence>
<dbReference type="EMBL" id="BAABKX010000001">
    <property type="protein sequence ID" value="GAA5041820.1"/>
    <property type="molecule type" value="Genomic_DNA"/>
</dbReference>
<dbReference type="AlphaFoldDB" id="A0AAV3UBH2"/>
<accession>A0AAV3UBH2</accession>
<sequence length="641" mass="70541">MTRINIIEEGADRTGEEPIDKILDEHNTSGTEFYFPEGRYRLDQFATDNPNIQFRGNNATLVPTQTTRMRNWFEIYGDGFVFDGFELDFQTCPYPPRFHLEASGWRYENVIARGHCGTDGEDGKPRDMGIHGVTFLRIYETDPDGTSIIRNVYLPDGSGPPGARTNRRGILIANDQMKGTIRCENLWMEQWGENTIYANNHPGRVEIVDSYFRNTNVGVRLGGDSLVEGSQFIRNYDVPLQRQGWSGGSLMRGVRIEGDDEEAYPGTLTIRDCDFKFYSPSGDFDGGEGPWDSRPPIAWHSPCESVEIEDVRIQYEGYHGSPVDKNDKDGAGGNQKRLNVRNAEIDHGGWKKYAAINIGKSPDEIGEISGTTNSSGGIVSGTPVDVAMTQGTPKQASETPTMDPPPKVGETPGSKDDGHLLVIDATETDRVEYELEVSGSLRAVAEYGASVDAEDSIKGKSVSGWADNYLDAYRFDGEIRSLSVDGDPKLLFAPAGAVTTTEKTVDELLAFRPASAHSKPENAKLLMFDGRNVDGGATYRAEISGEIAPAPPYGSVDTTDSIDGRIISGEVIDYTDAYWFTGEIESLEVNGNTQLKFAPPGEKPEPTTVAELTRSADSVSDEEAMGFIKSLYAFLYRFFNQ</sequence>
<dbReference type="RefSeq" id="WP_227775251.1">
    <property type="nucleotide sequence ID" value="NZ_BAABKX010000001.1"/>
</dbReference>
<name>A0AAV3UBH2_9EURY</name>
<protein>
    <recommendedName>
        <fullName evidence="4">Right handed beta helix region</fullName>
    </recommendedName>
</protein>
<dbReference type="Gene3D" id="2.160.20.10">
    <property type="entry name" value="Single-stranded right-handed beta-helix, Pectin lyase-like"/>
    <property type="match status" value="1"/>
</dbReference>
<dbReference type="Proteomes" id="UP001501729">
    <property type="component" value="Unassembled WGS sequence"/>
</dbReference>
<reference evidence="2 3" key="1">
    <citation type="journal article" date="2019" name="Int. J. Syst. Evol. Microbiol.">
        <title>The Global Catalogue of Microorganisms (GCM) 10K type strain sequencing project: providing services to taxonomists for standard genome sequencing and annotation.</title>
        <authorList>
            <consortium name="The Broad Institute Genomics Platform"/>
            <consortium name="The Broad Institute Genome Sequencing Center for Infectious Disease"/>
            <person name="Wu L."/>
            <person name="Ma J."/>
        </authorList>
    </citation>
    <scope>NUCLEOTIDE SEQUENCE [LARGE SCALE GENOMIC DNA]</scope>
    <source>
        <strain evidence="2 3">JCM 17504</strain>
    </source>
</reference>
<comment type="caution">
    <text evidence="2">The sequence shown here is derived from an EMBL/GenBank/DDBJ whole genome shotgun (WGS) entry which is preliminary data.</text>
</comment>
<dbReference type="SUPFAM" id="SSF51126">
    <property type="entry name" value="Pectin lyase-like"/>
    <property type="match status" value="1"/>
</dbReference>
<organism evidence="2 3">
    <name type="scientific">Haladaptatus pallidirubidus</name>
    <dbReference type="NCBI Taxonomy" id="1008152"/>
    <lineage>
        <taxon>Archaea</taxon>
        <taxon>Methanobacteriati</taxon>
        <taxon>Methanobacteriota</taxon>
        <taxon>Stenosarchaea group</taxon>
        <taxon>Halobacteria</taxon>
        <taxon>Halobacteriales</taxon>
        <taxon>Haladaptataceae</taxon>
        <taxon>Haladaptatus</taxon>
    </lineage>
</organism>
<keyword evidence="3" id="KW-1185">Reference proteome</keyword>
<proteinExistence type="predicted"/>
<gene>
    <name evidence="2" type="ORF">GCM10025751_04470</name>
</gene>
<dbReference type="InterPro" id="IPR011050">
    <property type="entry name" value="Pectin_lyase_fold/virulence"/>
</dbReference>
<evidence type="ECO:0000313" key="2">
    <source>
        <dbReference type="EMBL" id="GAA5041820.1"/>
    </source>
</evidence>
<feature type="compositionally biased region" description="Polar residues" evidence="1">
    <location>
        <begin position="391"/>
        <end position="400"/>
    </location>
</feature>
<evidence type="ECO:0008006" key="4">
    <source>
        <dbReference type="Google" id="ProtNLM"/>
    </source>
</evidence>
<dbReference type="InterPro" id="IPR012334">
    <property type="entry name" value="Pectin_lyas_fold"/>
</dbReference>
<evidence type="ECO:0000256" key="1">
    <source>
        <dbReference type="SAM" id="MobiDB-lite"/>
    </source>
</evidence>
<dbReference type="GeneID" id="68615135"/>